<organism evidence="7 8">
    <name type="scientific">Quadrisphaera setariae</name>
    <dbReference type="NCBI Taxonomy" id="2593304"/>
    <lineage>
        <taxon>Bacteria</taxon>
        <taxon>Bacillati</taxon>
        <taxon>Actinomycetota</taxon>
        <taxon>Actinomycetes</taxon>
        <taxon>Kineosporiales</taxon>
        <taxon>Kineosporiaceae</taxon>
        <taxon>Quadrisphaera</taxon>
    </lineage>
</organism>
<evidence type="ECO:0000256" key="1">
    <source>
        <dbReference type="ARBA" id="ARBA00022714"/>
    </source>
</evidence>
<dbReference type="Gene3D" id="2.102.10.10">
    <property type="entry name" value="Rieske [2Fe-2S] iron-sulphur domain"/>
    <property type="match status" value="1"/>
</dbReference>
<dbReference type="PROSITE" id="PS51296">
    <property type="entry name" value="RIESKE"/>
    <property type="match status" value="1"/>
</dbReference>
<dbReference type="AlphaFoldDB" id="A0A5C8ZE93"/>
<dbReference type="EMBL" id="VKAC01000009">
    <property type="protein sequence ID" value="TXR55236.1"/>
    <property type="molecule type" value="Genomic_DNA"/>
</dbReference>
<evidence type="ECO:0000313" key="7">
    <source>
        <dbReference type="EMBL" id="TXR55236.1"/>
    </source>
</evidence>
<dbReference type="InterPro" id="IPR050584">
    <property type="entry name" value="Cholesterol_7-desaturase"/>
</dbReference>
<evidence type="ECO:0000256" key="2">
    <source>
        <dbReference type="ARBA" id="ARBA00022723"/>
    </source>
</evidence>
<evidence type="ECO:0000256" key="3">
    <source>
        <dbReference type="ARBA" id="ARBA00023002"/>
    </source>
</evidence>
<keyword evidence="5" id="KW-0411">Iron-sulfur</keyword>
<comment type="caution">
    <text evidence="7">The sequence shown here is derived from an EMBL/GenBank/DDBJ whole genome shotgun (WGS) entry which is preliminary data.</text>
</comment>
<protein>
    <submittedName>
        <fullName evidence="7">Rieske (2Fe-2S) protein</fullName>
    </submittedName>
</protein>
<dbReference type="Proteomes" id="UP000321234">
    <property type="component" value="Unassembled WGS sequence"/>
</dbReference>
<accession>A0A5C8ZE93</accession>
<evidence type="ECO:0000256" key="4">
    <source>
        <dbReference type="ARBA" id="ARBA00023004"/>
    </source>
</evidence>
<proteinExistence type="predicted"/>
<name>A0A5C8ZE93_9ACTN</name>
<keyword evidence="8" id="KW-1185">Reference proteome</keyword>
<reference evidence="7 8" key="1">
    <citation type="submission" date="2019-07" db="EMBL/GenBank/DDBJ databases">
        <title>Quadrisphaera sp. strain DD2A genome sequencing and assembly.</title>
        <authorList>
            <person name="Kim I."/>
        </authorList>
    </citation>
    <scope>NUCLEOTIDE SEQUENCE [LARGE SCALE GENOMIC DNA]</scope>
    <source>
        <strain evidence="7 8">DD2A</strain>
    </source>
</reference>
<sequence length="334" mass="34850">MVEHQPADTPDAGPGPSAVSPRPLLLRVLDAPVHWAWLDPLASPLRDLVHRVEPRWLADLLHGTPIGHPLHPILAQAVVGTWTSSALVDALTLTGLVPDDLEEGAEAASTTLAATGLAAALPTIASGWTDWSDLHEDQQRLGLVHAAGNYAATAMVALSLVQRWRGRRTSGRLWSLAALTTATAGAALGGHLAYRWAAGASHAEHVPHVAPEGWYRVAAWDDLEVDAPTKAQLGDVPVVVVRTRTGVTVLADSCSHLAASLSGGQVVRERGEDCLVCPWHGSTFRLSDGSAVHGPATAPQPVLASRVEPDGTVLARVVELPGVSASPGLPARAG</sequence>
<evidence type="ECO:0000256" key="5">
    <source>
        <dbReference type="ARBA" id="ARBA00023014"/>
    </source>
</evidence>
<keyword evidence="3" id="KW-0560">Oxidoreductase</keyword>
<gene>
    <name evidence="7" type="ORF">FMM08_15260</name>
</gene>
<dbReference type="Pfam" id="PF09990">
    <property type="entry name" value="DUF2231"/>
    <property type="match status" value="1"/>
</dbReference>
<dbReference type="OrthoDB" id="9795104at2"/>
<dbReference type="PANTHER" id="PTHR21266">
    <property type="entry name" value="IRON-SULFUR DOMAIN CONTAINING PROTEIN"/>
    <property type="match status" value="1"/>
</dbReference>
<dbReference type="InterPro" id="IPR019251">
    <property type="entry name" value="DUF2231_TM"/>
</dbReference>
<dbReference type="Pfam" id="PF00355">
    <property type="entry name" value="Rieske"/>
    <property type="match status" value="1"/>
</dbReference>
<dbReference type="GO" id="GO:0004497">
    <property type="term" value="F:monooxygenase activity"/>
    <property type="evidence" value="ECO:0007669"/>
    <property type="project" value="UniProtKB-ARBA"/>
</dbReference>
<feature type="domain" description="Rieske" evidence="6">
    <location>
        <begin position="215"/>
        <end position="314"/>
    </location>
</feature>
<dbReference type="GO" id="GO:0046872">
    <property type="term" value="F:metal ion binding"/>
    <property type="evidence" value="ECO:0007669"/>
    <property type="project" value="UniProtKB-KW"/>
</dbReference>
<evidence type="ECO:0000259" key="6">
    <source>
        <dbReference type="PROSITE" id="PS51296"/>
    </source>
</evidence>
<dbReference type="SUPFAM" id="SSF50022">
    <property type="entry name" value="ISP domain"/>
    <property type="match status" value="1"/>
</dbReference>
<evidence type="ECO:0000313" key="8">
    <source>
        <dbReference type="Proteomes" id="UP000321234"/>
    </source>
</evidence>
<dbReference type="InterPro" id="IPR036922">
    <property type="entry name" value="Rieske_2Fe-2S_sf"/>
</dbReference>
<dbReference type="CDD" id="cd03467">
    <property type="entry name" value="Rieske"/>
    <property type="match status" value="1"/>
</dbReference>
<dbReference type="GO" id="GO:0051537">
    <property type="term" value="F:2 iron, 2 sulfur cluster binding"/>
    <property type="evidence" value="ECO:0007669"/>
    <property type="project" value="UniProtKB-KW"/>
</dbReference>
<dbReference type="RefSeq" id="WP_147927243.1">
    <property type="nucleotide sequence ID" value="NZ_VKAC01000009.1"/>
</dbReference>
<dbReference type="GO" id="GO:0016705">
    <property type="term" value="F:oxidoreductase activity, acting on paired donors, with incorporation or reduction of molecular oxygen"/>
    <property type="evidence" value="ECO:0007669"/>
    <property type="project" value="UniProtKB-ARBA"/>
</dbReference>
<keyword evidence="1" id="KW-0001">2Fe-2S</keyword>
<keyword evidence="2" id="KW-0479">Metal-binding</keyword>
<dbReference type="PANTHER" id="PTHR21266:SF60">
    <property type="entry name" value="3-KETOSTEROID-9-ALPHA-MONOOXYGENASE, OXYGENASE COMPONENT"/>
    <property type="match status" value="1"/>
</dbReference>
<keyword evidence="4" id="KW-0408">Iron</keyword>
<dbReference type="InterPro" id="IPR017941">
    <property type="entry name" value="Rieske_2Fe-2S"/>
</dbReference>